<reference evidence="2 3" key="1">
    <citation type="submission" date="2019-07" db="EMBL/GenBank/DDBJ databases">
        <title>Genomic Encyclopedia of Type Strains, Phase I: the one thousand microbial genomes (KMG-I) project.</title>
        <authorList>
            <person name="Kyrpides N."/>
        </authorList>
    </citation>
    <scope>NUCLEOTIDE SEQUENCE [LARGE SCALE GENOMIC DNA]</scope>
    <source>
        <strain evidence="2 3">DSM 6562</strain>
    </source>
</reference>
<sequence>MENKMQFKIPTPREEKEKLIQWYGWITIMILCLTPIVFIFLPLLMMNTSKINNMLKESRIPEEDSLTGVVKKAVWEVENQSGVFAVAGELEVENEQGQPVLCSFKKYVGNKTKAVPYVAPGDKIAITGRFSAGDNKFLIRNLLKQDNDYIYTSEPVLSVY</sequence>
<evidence type="ECO:0000313" key="2">
    <source>
        <dbReference type="EMBL" id="TYO93927.1"/>
    </source>
</evidence>
<comment type="caution">
    <text evidence="2">The sequence shown here is derived from an EMBL/GenBank/DDBJ whole genome shotgun (WGS) entry which is preliminary data.</text>
</comment>
<evidence type="ECO:0000256" key="1">
    <source>
        <dbReference type="SAM" id="Phobius"/>
    </source>
</evidence>
<organism evidence="2 3">
    <name type="scientific">Desulfallas thermosapovorans DSM 6562</name>
    <dbReference type="NCBI Taxonomy" id="1121431"/>
    <lineage>
        <taxon>Bacteria</taxon>
        <taxon>Bacillati</taxon>
        <taxon>Bacillota</taxon>
        <taxon>Clostridia</taxon>
        <taxon>Eubacteriales</taxon>
        <taxon>Desulfallaceae</taxon>
        <taxon>Desulfallas</taxon>
    </lineage>
</organism>
<keyword evidence="1" id="KW-0472">Membrane</keyword>
<keyword evidence="1" id="KW-1133">Transmembrane helix</keyword>
<dbReference type="EMBL" id="VNHM01000016">
    <property type="protein sequence ID" value="TYO93927.1"/>
    <property type="molecule type" value="Genomic_DNA"/>
</dbReference>
<keyword evidence="1" id="KW-0812">Transmembrane</keyword>
<dbReference type="AlphaFoldDB" id="A0A5S4ZNS6"/>
<proteinExistence type="predicted"/>
<name>A0A5S4ZNS6_9FIRM</name>
<dbReference type="Proteomes" id="UP000323166">
    <property type="component" value="Unassembled WGS sequence"/>
</dbReference>
<feature type="transmembrane region" description="Helical" evidence="1">
    <location>
        <begin position="20"/>
        <end position="44"/>
    </location>
</feature>
<gene>
    <name evidence="2" type="ORF">LX24_02491</name>
</gene>
<accession>A0A5S4ZNS6</accession>
<keyword evidence="3" id="KW-1185">Reference proteome</keyword>
<evidence type="ECO:0000313" key="3">
    <source>
        <dbReference type="Proteomes" id="UP000323166"/>
    </source>
</evidence>
<protein>
    <submittedName>
        <fullName evidence="2">Uncharacterized protein</fullName>
    </submittedName>
</protein>